<keyword evidence="3" id="KW-1185">Reference proteome</keyword>
<keyword evidence="1" id="KW-0472">Membrane</keyword>
<gene>
    <name evidence="2" type="ORF">J2S59_000427</name>
</gene>
<reference evidence="2 3" key="1">
    <citation type="submission" date="2023-07" db="EMBL/GenBank/DDBJ databases">
        <title>Sequencing the genomes of 1000 actinobacteria strains.</title>
        <authorList>
            <person name="Klenk H.-P."/>
        </authorList>
    </citation>
    <scope>NUCLEOTIDE SEQUENCE [LARGE SCALE GENOMIC DNA]</scope>
    <source>
        <strain evidence="2 3">GD13</strain>
    </source>
</reference>
<keyword evidence="1" id="KW-1133">Transmembrane helix</keyword>
<name>A0ABT9NJM6_9ACTN</name>
<evidence type="ECO:0000313" key="2">
    <source>
        <dbReference type="EMBL" id="MDP9820618.1"/>
    </source>
</evidence>
<sequence>MGWVIALIVVAIILGVIGLVVEAVKWLLIIAAALFVIGLVRAFFAGRGSAKNTT</sequence>
<evidence type="ECO:0000256" key="1">
    <source>
        <dbReference type="SAM" id="Phobius"/>
    </source>
</evidence>
<keyword evidence="1" id="KW-0812">Transmembrane</keyword>
<organism evidence="2 3">
    <name type="scientific">Nocardioides massiliensis</name>
    <dbReference type="NCBI Taxonomy" id="1325935"/>
    <lineage>
        <taxon>Bacteria</taxon>
        <taxon>Bacillati</taxon>
        <taxon>Actinomycetota</taxon>
        <taxon>Actinomycetes</taxon>
        <taxon>Propionibacteriales</taxon>
        <taxon>Nocardioidaceae</taxon>
        <taxon>Nocardioides</taxon>
    </lineage>
</organism>
<proteinExistence type="predicted"/>
<evidence type="ECO:0008006" key="4">
    <source>
        <dbReference type="Google" id="ProtNLM"/>
    </source>
</evidence>
<feature type="transmembrane region" description="Helical" evidence="1">
    <location>
        <begin position="28"/>
        <end position="46"/>
    </location>
</feature>
<dbReference type="RefSeq" id="WP_181641650.1">
    <property type="nucleotide sequence ID" value="NZ_CCXJ01000139.1"/>
</dbReference>
<comment type="caution">
    <text evidence="2">The sequence shown here is derived from an EMBL/GenBank/DDBJ whole genome shotgun (WGS) entry which is preliminary data.</text>
</comment>
<evidence type="ECO:0000313" key="3">
    <source>
        <dbReference type="Proteomes" id="UP001240447"/>
    </source>
</evidence>
<dbReference type="EMBL" id="JAUSQM010000001">
    <property type="protein sequence ID" value="MDP9820618.1"/>
    <property type="molecule type" value="Genomic_DNA"/>
</dbReference>
<accession>A0ABT9NJM6</accession>
<protein>
    <recommendedName>
        <fullName evidence="4">DUF2207 domain-containing protein</fullName>
    </recommendedName>
</protein>
<dbReference type="Proteomes" id="UP001240447">
    <property type="component" value="Unassembled WGS sequence"/>
</dbReference>